<keyword evidence="2" id="KW-1133">Transmembrane helix</keyword>
<dbReference type="EMBL" id="FN554974">
    <property type="protein sequence ID" value="CBH17070.1"/>
    <property type="molecule type" value="Genomic_DNA"/>
</dbReference>
<gene>
    <name evidence="3" type="ORF">TbgDal_XI1870</name>
</gene>
<dbReference type="Proteomes" id="UP000002316">
    <property type="component" value="Chromosome 11"/>
</dbReference>
<name>D0A5W9_TRYB9</name>
<dbReference type="GeneID" id="23867094"/>
<dbReference type="AlphaFoldDB" id="D0A5W9"/>
<organism evidence="3 4">
    <name type="scientific">Trypanosoma brucei gambiense (strain MHOM/CI/86/DAL972)</name>
    <dbReference type="NCBI Taxonomy" id="679716"/>
    <lineage>
        <taxon>Eukaryota</taxon>
        <taxon>Discoba</taxon>
        <taxon>Euglenozoa</taxon>
        <taxon>Kinetoplastea</taxon>
        <taxon>Metakinetoplastina</taxon>
        <taxon>Trypanosomatida</taxon>
        <taxon>Trypanosomatidae</taxon>
        <taxon>Trypanosoma</taxon>
    </lineage>
</organism>
<proteinExistence type="predicted"/>
<keyword evidence="2" id="KW-0472">Membrane</keyword>
<evidence type="ECO:0000256" key="1">
    <source>
        <dbReference type="SAM" id="MobiDB-lite"/>
    </source>
</evidence>
<dbReference type="RefSeq" id="XP_011779334.1">
    <property type="nucleotide sequence ID" value="XM_011781032.1"/>
</dbReference>
<protein>
    <submittedName>
        <fullName evidence="3">Uncharacterized protein</fullName>
    </submittedName>
</protein>
<evidence type="ECO:0000256" key="2">
    <source>
        <dbReference type="SAM" id="Phobius"/>
    </source>
</evidence>
<feature type="region of interest" description="Disordered" evidence="1">
    <location>
        <begin position="130"/>
        <end position="149"/>
    </location>
</feature>
<evidence type="ECO:0000313" key="3">
    <source>
        <dbReference type="EMBL" id="CBH17070.1"/>
    </source>
</evidence>
<accession>D0A5W9</accession>
<evidence type="ECO:0000313" key="4">
    <source>
        <dbReference type="Proteomes" id="UP000002316"/>
    </source>
</evidence>
<feature type="transmembrane region" description="Helical" evidence="2">
    <location>
        <begin position="88"/>
        <end position="106"/>
    </location>
</feature>
<reference evidence="4" key="1">
    <citation type="journal article" date="2010" name="PLoS Negl. Trop. Dis.">
        <title>The genome sequence of Trypanosoma brucei gambiense, causative agent of chronic human african trypanosomiasis.</title>
        <authorList>
            <person name="Jackson A.P."/>
            <person name="Sanders M."/>
            <person name="Berry A."/>
            <person name="McQuillan J."/>
            <person name="Aslett M.A."/>
            <person name="Quail M.A."/>
            <person name="Chukualim B."/>
            <person name="Capewell P."/>
            <person name="MacLeod A."/>
            <person name="Melville S.E."/>
            <person name="Gibson W."/>
            <person name="Barry J.D."/>
            <person name="Berriman M."/>
            <person name="Hertz-Fowler C."/>
        </authorList>
    </citation>
    <scope>NUCLEOTIDE SEQUENCE [LARGE SCALE GENOMIC DNA]</scope>
    <source>
        <strain evidence="4">MHOM/CI/86/DAL972</strain>
    </source>
</reference>
<keyword evidence="2" id="KW-0812">Transmembrane</keyword>
<feature type="region of interest" description="Disordered" evidence="1">
    <location>
        <begin position="42"/>
        <end position="80"/>
    </location>
</feature>
<dbReference type="KEGG" id="tbg:TbgDal_XI1870"/>
<sequence length="149" mass="17125">MKQLGVPHTQKEKDNCIYFISNHAPFSFSLSPVRRIHSSVGCGGVSRAHGTASNPQRQQKEKEKQTVSGKKKKRHGAFAQQNQRERGTFVYLIHYVCIRIYIYIYIMNKMKGRRIQTKFKCTSTNPLYDQQQHKTLPNAGMPEGQAKQV</sequence>